<dbReference type="EMBL" id="PQVF01000004">
    <property type="protein sequence ID" value="POY37402.1"/>
    <property type="molecule type" value="Genomic_DNA"/>
</dbReference>
<protein>
    <submittedName>
        <fullName evidence="9">RagB/SusD family nutrient uptake outer membrane protein</fullName>
    </submittedName>
</protein>
<dbReference type="Gene3D" id="1.10.3780.10">
    <property type="entry name" value="SusD-like"/>
    <property type="match status" value="1"/>
</dbReference>
<dbReference type="PROSITE" id="PS51257">
    <property type="entry name" value="PROKAR_LIPOPROTEIN"/>
    <property type="match status" value="1"/>
</dbReference>
<dbReference type="Pfam" id="PF07980">
    <property type="entry name" value="SusD_RagB"/>
    <property type="match status" value="1"/>
</dbReference>
<comment type="caution">
    <text evidence="9">The sequence shown here is derived from an EMBL/GenBank/DDBJ whole genome shotgun (WGS) entry which is preliminary data.</text>
</comment>
<dbReference type="GO" id="GO:0009279">
    <property type="term" value="C:cell outer membrane"/>
    <property type="evidence" value="ECO:0007669"/>
    <property type="project" value="UniProtKB-SubCell"/>
</dbReference>
<dbReference type="RefSeq" id="WP_103788310.1">
    <property type="nucleotide sequence ID" value="NZ_PQVF01000004.1"/>
</dbReference>
<keyword evidence="3 6" id="KW-0732">Signal</keyword>
<evidence type="ECO:0000259" key="7">
    <source>
        <dbReference type="Pfam" id="PF07980"/>
    </source>
</evidence>
<dbReference type="Gene3D" id="1.25.40.390">
    <property type="match status" value="1"/>
</dbReference>
<evidence type="ECO:0000313" key="9">
    <source>
        <dbReference type="EMBL" id="POY37402.1"/>
    </source>
</evidence>
<comment type="subcellular location">
    <subcellularLocation>
        <location evidence="1">Cell outer membrane</location>
    </subcellularLocation>
</comment>
<comment type="similarity">
    <text evidence="2">Belongs to the SusD family.</text>
</comment>
<dbReference type="Proteomes" id="UP000236893">
    <property type="component" value="Unassembled WGS sequence"/>
</dbReference>
<evidence type="ECO:0000259" key="8">
    <source>
        <dbReference type="Pfam" id="PF14322"/>
    </source>
</evidence>
<keyword evidence="10" id="KW-1185">Reference proteome</keyword>
<dbReference type="Gene3D" id="1.25.40.10">
    <property type="entry name" value="Tetratricopeptide repeat domain"/>
    <property type="match status" value="1"/>
</dbReference>
<evidence type="ECO:0000256" key="1">
    <source>
        <dbReference type="ARBA" id="ARBA00004442"/>
    </source>
</evidence>
<evidence type="ECO:0000313" key="10">
    <source>
        <dbReference type="Proteomes" id="UP000236893"/>
    </source>
</evidence>
<feature type="domain" description="SusD-like N-terminal" evidence="8">
    <location>
        <begin position="125"/>
        <end position="247"/>
    </location>
</feature>
<evidence type="ECO:0000256" key="6">
    <source>
        <dbReference type="SAM" id="SignalP"/>
    </source>
</evidence>
<feature type="signal peptide" evidence="6">
    <location>
        <begin position="1"/>
        <end position="23"/>
    </location>
</feature>
<feature type="domain" description="RagB/SusD" evidence="7">
    <location>
        <begin position="396"/>
        <end position="528"/>
    </location>
</feature>
<gene>
    <name evidence="9" type="ORF">C3K47_06470</name>
</gene>
<keyword evidence="5" id="KW-0998">Cell outer membrane</keyword>
<evidence type="ECO:0000256" key="3">
    <source>
        <dbReference type="ARBA" id="ARBA00022729"/>
    </source>
</evidence>
<dbReference type="InterPro" id="IPR033985">
    <property type="entry name" value="SusD-like_N"/>
</dbReference>
<reference evidence="9 10" key="1">
    <citation type="submission" date="2018-01" db="EMBL/GenBank/DDBJ databases">
        <authorList>
            <person name="Gaut B.S."/>
            <person name="Morton B.R."/>
            <person name="Clegg M.T."/>
            <person name="Duvall M.R."/>
        </authorList>
    </citation>
    <scope>NUCLEOTIDE SEQUENCE [LARGE SCALE GENOMIC DNA]</scope>
    <source>
        <strain evidence="9 10">HR-AV</strain>
    </source>
</reference>
<evidence type="ECO:0000256" key="2">
    <source>
        <dbReference type="ARBA" id="ARBA00006275"/>
    </source>
</evidence>
<dbReference type="Pfam" id="PF14322">
    <property type="entry name" value="SusD-like_3"/>
    <property type="match status" value="1"/>
</dbReference>
<name>A0A2S5A508_9SPHI</name>
<sequence>MNSKYIKKLSLTGVLALALTSCINDLDRQPFYDVTSNVVYKTPEGYKQALAKVYGCYGTTGNQGPAGQGDLGGIDEGTSDFFRLFWDAQQLPTDETVTAWNSDPGLQDFHLMNWSSDNAFLKGIYYRSFYQITAANEFIRESSDEKLASRGISGNDAAEIKYQAAEARFLRAFQYWVLIDLFGNVPFVDENSPLGANLPPQKDRITLFKYVESELKAIESLLKEPRTNEYGRADKAAAWALLARLYLNAEVYTGDAKYAEAAVYANKVISAGYILTPKYKNLFVADNNVVAKNEIILSINYDGAKTQSYGGTTFLVNGSVGADMDKTISGTSAGWGGHRTTKNLPKLFENPLNSADKRAMFVDNAGEEINNVLVFSQGYASIKFKNIKADGTFSPNMNLGYSDTDFPLFRLGEMYLIVAEAAVRAGNQTAAVNAVNVLRARAFESQTEGKLTSISLPQILDERSRELYWEGFRRTDLIRFHQFVEGTYLWPWKGGAATGSSVESHRILYPIPSDEISANPNIIQNKNY</sequence>
<keyword evidence="4" id="KW-0472">Membrane</keyword>
<dbReference type="AlphaFoldDB" id="A0A2S5A508"/>
<dbReference type="OrthoDB" id="9783641at2"/>
<dbReference type="SUPFAM" id="SSF48452">
    <property type="entry name" value="TPR-like"/>
    <property type="match status" value="1"/>
</dbReference>
<feature type="chain" id="PRO_5015391553" evidence="6">
    <location>
        <begin position="24"/>
        <end position="528"/>
    </location>
</feature>
<accession>A0A2S5A508</accession>
<evidence type="ECO:0000256" key="4">
    <source>
        <dbReference type="ARBA" id="ARBA00023136"/>
    </source>
</evidence>
<dbReference type="InterPro" id="IPR011990">
    <property type="entry name" value="TPR-like_helical_dom_sf"/>
</dbReference>
<evidence type="ECO:0000256" key="5">
    <source>
        <dbReference type="ARBA" id="ARBA00023237"/>
    </source>
</evidence>
<organism evidence="9 10">
    <name type="scientific">Solitalea longa</name>
    <dbReference type="NCBI Taxonomy" id="2079460"/>
    <lineage>
        <taxon>Bacteria</taxon>
        <taxon>Pseudomonadati</taxon>
        <taxon>Bacteroidota</taxon>
        <taxon>Sphingobacteriia</taxon>
        <taxon>Sphingobacteriales</taxon>
        <taxon>Sphingobacteriaceae</taxon>
        <taxon>Solitalea</taxon>
    </lineage>
</organism>
<proteinExistence type="inferred from homology"/>
<dbReference type="InterPro" id="IPR012944">
    <property type="entry name" value="SusD_RagB_dom"/>
</dbReference>